<dbReference type="Gene3D" id="3.30.200.20">
    <property type="entry name" value="Phosphorylase Kinase, domain 1"/>
    <property type="match status" value="1"/>
</dbReference>
<dbReference type="InterPro" id="IPR051177">
    <property type="entry name" value="CIK-Related_Protein"/>
</dbReference>
<feature type="domain" description="Protein kinase" evidence="3">
    <location>
        <begin position="1"/>
        <end position="242"/>
    </location>
</feature>
<evidence type="ECO:0000256" key="1">
    <source>
        <dbReference type="ARBA" id="ARBA00038349"/>
    </source>
</evidence>
<dbReference type="InterPro" id="IPR011989">
    <property type="entry name" value="ARM-like"/>
</dbReference>
<evidence type="ECO:0000313" key="5">
    <source>
        <dbReference type="Proteomes" id="UP001286313"/>
    </source>
</evidence>
<feature type="compositionally biased region" description="Low complexity" evidence="2">
    <location>
        <begin position="809"/>
        <end position="824"/>
    </location>
</feature>
<feature type="region of interest" description="Disordered" evidence="2">
    <location>
        <begin position="809"/>
        <end position="858"/>
    </location>
</feature>
<evidence type="ECO:0000259" key="3">
    <source>
        <dbReference type="PROSITE" id="PS50011"/>
    </source>
</evidence>
<dbReference type="Gene3D" id="1.25.10.10">
    <property type="entry name" value="Leucine-rich Repeat Variant"/>
    <property type="match status" value="1"/>
</dbReference>
<evidence type="ECO:0000313" key="4">
    <source>
        <dbReference type="EMBL" id="KAK3868407.1"/>
    </source>
</evidence>
<proteinExistence type="inferred from homology"/>
<dbReference type="Gene3D" id="1.10.510.10">
    <property type="entry name" value="Transferase(Phosphotransferase) domain 1"/>
    <property type="match status" value="1"/>
</dbReference>
<dbReference type="GO" id="GO:0005524">
    <property type="term" value="F:ATP binding"/>
    <property type="evidence" value="ECO:0007669"/>
    <property type="project" value="InterPro"/>
</dbReference>
<dbReference type="InterPro" id="IPR016024">
    <property type="entry name" value="ARM-type_fold"/>
</dbReference>
<feature type="compositionally biased region" description="Basic and acidic residues" evidence="2">
    <location>
        <begin position="617"/>
        <end position="636"/>
    </location>
</feature>
<dbReference type="SUPFAM" id="SSF48371">
    <property type="entry name" value="ARM repeat"/>
    <property type="match status" value="1"/>
</dbReference>
<protein>
    <recommendedName>
        <fullName evidence="3">Protein kinase domain-containing protein</fullName>
    </recommendedName>
</protein>
<dbReference type="InterPro" id="IPR000719">
    <property type="entry name" value="Prot_kinase_dom"/>
</dbReference>
<dbReference type="EMBL" id="JAWQEG010003020">
    <property type="protein sequence ID" value="KAK3868407.1"/>
    <property type="molecule type" value="Genomic_DNA"/>
</dbReference>
<evidence type="ECO:0000256" key="2">
    <source>
        <dbReference type="SAM" id="MobiDB-lite"/>
    </source>
</evidence>
<dbReference type="PROSITE" id="PS50011">
    <property type="entry name" value="PROTEIN_KINASE_DOM"/>
    <property type="match status" value="1"/>
</dbReference>
<dbReference type="PANTHER" id="PTHR12984:SF15">
    <property type="entry name" value="PROTEIN-ASSOCIATING WITH THE CARBOXYL-TERMINAL DOMAIN OF EZRIN"/>
    <property type="match status" value="1"/>
</dbReference>
<dbReference type="Proteomes" id="UP001286313">
    <property type="component" value="Unassembled WGS sequence"/>
</dbReference>
<dbReference type="InterPro" id="IPR011009">
    <property type="entry name" value="Kinase-like_dom_sf"/>
</dbReference>
<accession>A0AAE1F742</accession>
<dbReference type="SUPFAM" id="SSF56112">
    <property type="entry name" value="Protein kinase-like (PK-like)"/>
    <property type="match status" value="1"/>
</dbReference>
<dbReference type="PANTHER" id="PTHR12984">
    <property type="entry name" value="SCY1-RELATED S/T PROTEIN KINASE-LIKE"/>
    <property type="match status" value="1"/>
</dbReference>
<dbReference type="GO" id="GO:0004672">
    <property type="term" value="F:protein kinase activity"/>
    <property type="evidence" value="ECO:0007669"/>
    <property type="project" value="InterPro"/>
</dbReference>
<comment type="similarity">
    <text evidence="1">Belongs to the protein kinase superfamily.</text>
</comment>
<feature type="compositionally biased region" description="Pro residues" evidence="2">
    <location>
        <begin position="474"/>
        <end position="483"/>
    </location>
</feature>
<reference evidence="4" key="1">
    <citation type="submission" date="2023-10" db="EMBL/GenBank/DDBJ databases">
        <title>Genome assemblies of two species of porcelain crab, Petrolisthes cinctipes and Petrolisthes manimaculis (Anomura: Porcellanidae).</title>
        <authorList>
            <person name="Angst P."/>
        </authorList>
    </citation>
    <scope>NUCLEOTIDE SEQUENCE</scope>
    <source>
        <strain evidence="4">PB745_01</strain>
        <tissue evidence="4">Gill</tissue>
    </source>
</reference>
<organism evidence="4 5">
    <name type="scientific">Petrolisthes cinctipes</name>
    <name type="common">Flat porcelain crab</name>
    <dbReference type="NCBI Taxonomy" id="88211"/>
    <lineage>
        <taxon>Eukaryota</taxon>
        <taxon>Metazoa</taxon>
        <taxon>Ecdysozoa</taxon>
        <taxon>Arthropoda</taxon>
        <taxon>Crustacea</taxon>
        <taxon>Multicrustacea</taxon>
        <taxon>Malacostraca</taxon>
        <taxon>Eumalacostraca</taxon>
        <taxon>Eucarida</taxon>
        <taxon>Decapoda</taxon>
        <taxon>Pleocyemata</taxon>
        <taxon>Anomura</taxon>
        <taxon>Galatheoidea</taxon>
        <taxon>Porcellanidae</taxon>
        <taxon>Petrolisthes</taxon>
    </lineage>
</organism>
<gene>
    <name evidence="4" type="ORF">Pcinc_026209</name>
</gene>
<dbReference type="AlphaFoldDB" id="A0AAE1F742"/>
<feature type="region of interest" description="Disordered" evidence="2">
    <location>
        <begin position="601"/>
        <end position="644"/>
    </location>
</feature>
<sequence>MGNTDSTPVDIIKEKSEVYEDWTMAPGDLGGVPVTVFSAAHPASSRKRPYLERALQASRVYRHPGLLKYLDGGVVGGEVVVVMERATPLLHHHLHTLSPLHISAGLLSIIETLIFLHDRAGVSHNNVSAASIFITPDGSWKLWGLEYSCSFGELTRDYVEHINSYCHEPSIPPDDKTRISPAYQHARDSYAFARLVEHVLTPDTLAELAGADEFLEEVTSKGLSKDWTERPRLTSLAQHKFFTHDFLNVYHTLTNILLLTEDKREEFLKSVGERLRQYPEEVVSGTLAGALLSRPLLLHPAAASHLIPTLLIPHNSSGDGDVGGLFGKDVFQRDLVPQVVRLFGEHDATVRTLLLTHLPHYVSLIPRQILADQVLPEVLLGIHDSSDGLVKETLHALAHLVPLLGADTVIGHNRQALFTTAMPKAAASLPPGKGPPSQFINTKETKTTIAATNKAKKNPVVSVPQVESPLKFSEPPPPSPPPRSISLPAVECEGGRSDATSLDSLSLDGLVVAAQIPERSSPDGGEASVEGSGSGIGGILTLPPQPSGSDGEAWSSDWEEMLDTPHQDFSSVLLSLNHHTPPPLNNFEDIDWNVDKVFHEDNNGDSSSRSSTSSDKIYGHDNTIGHDKHTSSEKKRTSLGSSSGFGKDFSWESPSIAVKQSSGMKLKGMMKKKEDLESPQKMNKMPQSLGEEYDVLAIKVNKKRDPELDLFADLVPHFNTKKFDLETLLVEADHKVNSRNNPDLDDLLDGSSRQRVVSVSETLAALDTAGADEAWGEEAGWGEPLDLPASPFPSLPVSPCKQLKDLSALTSSTDISSSPGTTSSINDRLPIHSLTKDFTSTGNSESKDGWDDGWGDEF</sequence>
<feature type="region of interest" description="Disordered" evidence="2">
    <location>
        <begin position="451"/>
        <end position="503"/>
    </location>
</feature>
<comment type="caution">
    <text evidence="4">The sequence shown here is derived from an EMBL/GenBank/DDBJ whole genome shotgun (WGS) entry which is preliminary data.</text>
</comment>
<keyword evidence="5" id="KW-1185">Reference proteome</keyword>
<name>A0AAE1F742_PETCI</name>
<feature type="region of interest" description="Disordered" evidence="2">
    <location>
        <begin position="517"/>
        <end position="555"/>
    </location>
</feature>